<evidence type="ECO:0000313" key="2">
    <source>
        <dbReference type="Proteomes" id="UP000008550"/>
    </source>
</evidence>
<reference evidence="1 2" key="1">
    <citation type="journal article" date="2008" name="J. Bacteriol.">
        <title>The genome of Heliobacterium modesticaldum, a phototrophic representative of the Firmicutes containing the simplest photosynthetic apparatus.</title>
        <authorList>
            <person name="Sattley W.M."/>
            <person name="Madigan M.T."/>
            <person name="Swingley W.D."/>
            <person name="Cheung P.C."/>
            <person name="Clocksin K.M."/>
            <person name="Conrad A.L."/>
            <person name="Dejesa L.C."/>
            <person name="Honchak B.M."/>
            <person name="Jung D.O."/>
            <person name="Karbach L.E."/>
            <person name="Kurdoglu A."/>
            <person name="Lahiri S."/>
            <person name="Mastrian S.D."/>
            <person name="Page L.E."/>
            <person name="Taylor H.L."/>
            <person name="Wang Z.T."/>
            <person name="Raymond J."/>
            <person name="Chen M."/>
            <person name="Blankenship R.E."/>
            <person name="Touchman J.W."/>
        </authorList>
    </citation>
    <scope>NUCLEOTIDE SEQUENCE [LARGE SCALE GENOMIC DNA]</scope>
    <source>
        <strain evidence="2">ATCC 51547 / Ice1</strain>
    </source>
</reference>
<gene>
    <name evidence="1" type="ORF">HM1_1884</name>
</gene>
<organism evidence="1 2">
    <name type="scientific">Heliobacterium modesticaldum (strain ATCC 51547 / Ice1)</name>
    <dbReference type="NCBI Taxonomy" id="498761"/>
    <lineage>
        <taxon>Bacteria</taxon>
        <taxon>Bacillati</taxon>
        <taxon>Bacillota</taxon>
        <taxon>Clostridia</taxon>
        <taxon>Eubacteriales</taxon>
        <taxon>Heliobacteriaceae</taxon>
        <taxon>Heliomicrobium</taxon>
    </lineage>
</organism>
<dbReference type="HOGENOM" id="CLU_3328687_0_0_9"/>
<dbReference type="AlphaFoldDB" id="B0TFC6"/>
<name>B0TFC6_HELMI</name>
<dbReference type="KEGG" id="hmo:HM1_1884"/>
<accession>B0TFC6</accession>
<dbReference type="Proteomes" id="UP000008550">
    <property type="component" value="Chromosome"/>
</dbReference>
<evidence type="ECO:0000313" key="1">
    <source>
        <dbReference type="EMBL" id="ABZ84443.1"/>
    </source>
</evidence>
<keyword evidence="2" id="KW-1185">Reference proteome</keyword>
<protein>
    <submittedName>
        <fullName evidence="1">Uncharacterized protein</fullName>
    </submittedName>
</protein>
<dbReference type="EMBL" id="CP000930">
    <property type="protein sequence ID" value="ABZ84443.1"/>
    <property type="molecule type" value="Genomic_DNA"/>
</dbReference>
<proteinExistence type="predicted"/>
<sequence>MGKMAINGIPPRAVAYTMGSSPPADSIGAGIYNCDASK</sequence>